<dbReference type="Pfam" id="PF01638">
    <property type="entry name" value="HxlR"/>
    <property type="match status" value="1"/>
</dbReference>
<gene>
    <name evidence="5" type="ORF">WS67_10730</name>
</gene>
<dbReference type="PANTHER" id="PTHR33204:SF18">
    <property type="entry name" value="TRANSCRIPTIONAL REGULATORY PROTEIN"/>
    <property type="match status" value="1"/>
</dbReference>
<dbReference type="EMBL" id="LOWA01000024">
    <property type="protein sequence ID" value="KVE28027.1"/>
    <property type="molecule type" value="Genomic_DNA"/>
</dbReference>
<name>A0A124P9B9_9BURK</name>
<evidence type="ECO:0000256" key="3">
    <source>
        <dbReference type="ARBA" id="ARBA00023163"/>
    </source>
</evidence>
<proteinExistence type="predicted"/>
<dbReference type="SUPFAM" id="SSF46785">
    <property type="entry name" value="Winged helix' DNA-binding domain"/>
    <property type="match status" value="1"/>
</dbReference>
<dbReference type="RefSeq" id="WP_059516038.1">
    <property type="nucleotide sequence ID" value="NZ_CP013448.1"/>
</dbReference>
<protein>
    <submittedName>
        <fullName evidence="5">Transcriptional regulator</fullName>
    </submittedName>
</protein>
<evidence type="ECO:0000259" key="4">
    <source>
        <dbReference type="PROSITE" id="PS51118"/>
    </source>
</evidence>
<accession>A0A124P9B9</accession>
<dbReference type="Proteomes" id="UP000062788">
    <property type="component" value="Unassembled WGS sequence"/>
</dbReference>
<evidence type="ECO:0000256" key="2">
    <source>
        <dbReference type="ARBA" id="ARBA00023125"/>
    </source>
</evidence>
<dbReference type="InterPro" id="IPR036390">
    <property type="entry name" value="WH_DNA-bd_sf"/>
</dbReference>
<dbReference type="Gene3D" id="1.10.10.10">
    <property type="entry name" value="Winged helix-like DNA-binding domain superfamily/Winged helix DNA-binding domain"/>
    <property type="match status" value="1"/>
</dbReference>
<keyword evidence="2" id="KW-0238">DNA-binding</keyword>
<evidence type="ECO:0000313" key="6">
    <source>
        <dbReference type="Proteomes" id="UP000062788"/>
    </source>
</evidence>
<evidence type="ECO:0000313" key="5">
    <source>
        <dbReference type="EMBL" id="KVE28027.1"/>
    </source>
</evidence>
<keyword evidence="1" id="KW-0805">Transcription regulation</keyword>
<keyword evidence="3" id="KW-0804">Transcription</keyword>
<dbReference type="PANTHER" id="PTHR33204">
    <property type="entry name" value="TRANSCRIPTIONAL REGULATOR, MARR FAMILY"/>
    <property type="match status" value="1"/>
</dbReference>
<keyword evidence="6" id="KW-1185">Reference proteome</keyword>
<dbReference type="GO" id="GO:0003677">
    <property type="term" value="F:DNA binding"/>
    <property type="evidence" value="ECO:0007669"/>
    <property type="project" value="UniProtKB-KW"/>
</dbReference>
<reference evidence="5 6" key="1">
    <citation type="submission" date="2015-11" db="EMBL/GenBank/DDBJ databases">
        <title>Expanding the genomic diversity of Burkholderia species for the development of highly accurate diagnostics.</title>
        <authorList>
            <person name="Sahl J."/>
            <person name="Keim P."/>
            <person name="Wagner D."/>
        </authorList>
    </citation>
    <scope>NUCLEOTIDE SEQUENCE [LARGE SCALE GENOMIC DNA]</scope>
    <source>
        <strain evidence="5 6">TSV85</strain>
    </source>
</reference>
<sequence>MARRKDMSADACPVARAVDAIGDRWSLMIVRDAFDGMRRFGEFQRNLGIARNMLADRLKMLVDEGVLESAPASDGSAYQEYVLTDKGRALFPVVVALRQWGESHLYGAHETHSQLVDRRSGRPVAVMTPRTQGGRVLRPEDAIVDHEAAAR</sequence>
<dbReference type="OrthoDB" id="9807069at2"/>
<dbReference type="PROSITE" id="PS51118">
    <property type="entry name" value="HTH_HXLR"/>
    <property type="match status" value="1"/>
</dbReference>
<dbReference type="AlphaFoldDB" id="A0A124P9B9"/>
<feature type="domain" description="HTH hxlR-type" evidence="4">
    <location>
        <begin position="12"/>
        <end position="109"/>
    </location>
</feature>
<comment type="caution">
    <text evidence="5">The sequence shown here is derived from an EMBL/GenBank/DDBJ whole genome shotgun (WGS) entry which is preliminary data.</text>
</comment>
<dbReference type="InterPro" id="IPR002577">
    <property type="entry name" value="HTH_HxlR"/>
</dbReference>
<evidence type="ECO:0000256" key="1">
    <source>
        <dbReference type="ARBA" id="ARBA00023015"/>
    </source>
</evidence>
<dbReference type="InterPro" id="IPR036388">
    <property type="entry name" value="WH-like_DNA-bd_sf"/>
</dbReference>
<organism evidence="5 6">
    <name type="scientific">Burkholderia singularis</name>
    <dbReference type="NCBI Taxonomy" id="1503053"/>
    <lineage>
        <taxon>Bacteria</taxon>
        <taxon>Pseudomonadati</taxon>
        <taxon>Pseudomonadota</taxon>
        <taxon>Betaproteobacteria</taxon>
        <taxon>Burkholderiales</taxon>
        <taxon>Burkholderiaceae</taxon>
        <taxon>Burkholderia</taxon>
        <taxon>pseudomallei group</taxon>
    </lineage>
</organism>